<protein>
    <submittedName>
        <fullName evidence="5">Transcriptional regulator, GntR family</fullName>
    </submittedName>
</protein>
<evidence type="ECO:0000259" key="4">
    <source>
        <dbReference type="PROSITE" id="PS50949"/>
    </source>
</evidence>
<dbReference type="RefSeq" id="WP_073460288.1">
    <property type="nucleotide sequence ID" value="NZ_CALGVN010000031.1"/>
</dbReference>
<dbReference type="Proteomes" id="UP000184363">
    <property type="component" value="Unassembled WGS sequence"/>
</dbReference>
<dbReference type="OrthoDB" id="8680240at2"/>
<accession>A0A1M7AKJ5</accession>
<evidence type="ECO:0000313" key="6">
    <source>
        <dbReference type="Proteomes" id="UP000184363"/>
    </source>
</evidence>
<dbReference type="GO" id="GO:0003700">
    <property type="term" value="F:DNA-binding transcription factor activity"/>
    <property type="evidence" value="ECO:0007669"/>
    <property type="project" value="InterPro"/>
</dbReference>
<dbReference type="CDD" id="cd07377">
    <property type="entry name" value="WHTH_GntR"/>
    <property type="match status" value="1"/>
</dbReference>
<dbReference type="InterPro" id="IPR036388">
    <property type="entry name" value="WH-like_DNA-bd_sf"/>
</dbReference>
<keyword evidence="1" id="KW-0805">Transcription regulation</keyword>
<keyword evidence="3" id="KW-0804">Transcription</keyword>
<gene>
    <name evidence="5" type="ORF">SAMN05443637_12851</name>
</gene>
<dbReference type="InterPro" id="IPR000524">
    <property type="entry name" value="Tscrpt_reg_HTH_GntR"/>
</dbReference>
<organism evidence="5 6">
    <name type="scientific">Pseudonocardia thermophila</name>
    <dbReference type="NCBI Taxonomy" id="1848"/>
    <lineage>
        <taxon>Bacteria</taxon>
        <taxon>Bacillati</taxon>
        <taxon>Actinomycetota</taxon>
        <taxon>Actinomycetes</taxon>
        <taxon>Pseudonocardiales</taxon>
        <taxon>Pseudonocardiaceae</taxon>
        <taxon>Pseudonocardia</taxon>
    </lineage>
</organism>
<dbReference type="Pfam" id="PF00392">
    <property type="entry name" value="GntR"/>
    <property type="match status" value="1"/>
</dbReference>
<keyword evidence="2" id="KW-0238">DNA-binding</keyword>
<dbReference type="InterPro" id="IPR036390">
    <property type="entry name" value="WH_DNA-bd_sf"/>
</dbReference>
<dbReference type="SMART" id="SM00895">
    <property type="entry name" value="FCD"/>
    <property type="match status" value="1"/>
</dbReference>
<dbReference type="InterPro" id="IPR011711">
    <property type="entry name" value="GntR_C"/>
</dbReference>
<dbReference type="AlphaFoldDB" id="A0A1M7AKJ5"/>
<dbReference type="PROSITE" id="PS50949">
    <property type="entry name" value="HTH_GNTR"/>
    <property type="match status" value="1"/>
</dbReference>
<dbReference type="PANTHER" id="PTHR43537">
    <property type="entry name" value="TRANSCRIPTIONAL REGULATOR, GNTR FAMILY"/>
    <property type="match status" value="1"/>
</dbReference>
<dbReference type="Gene3D" id="1.10.10.10">
    <property type="entry name" value="Winged helix-like DNA-binding domain superfamily/Winged helix DNA-binding domain"/>
    <property type="match status" value="1"/>
</dbReference>
<name>A0A1M7AKJ5_PSETH</name>
<evidence type="ECO:0000256" key="2">
    <source>
        <dbReference type="ARBA" id="ARBA00023125"/>
    </source>
</evidence>
<dbReference type="InterPro" id="IPR008920">
    <property type="entry name" value="TF_FadR/GntR_C"/>
</dbReference>
<evidence type="ECO:0000313" key="5">
    <source>
        <dbReference type="EMBL" id="SHL43016.1"/>
    </source>
</evidence>
<dbReference type="PRINTS" id="PR00035">
    <property type="entry name" value="HTHGNTR"/>
</dbReference>
<dbReference type="SUPFAM" id="SSF46785">
    <property type="entry name" value="Winged helix' DNA-binding domain"/>
    <property type="match status" value="1"/>
</dbReference>
<dbReference type="SMART" id="SM00345">
    <property type="entry name" value="HTH_GNTR"/>
    <property type="match status" value="1"/>
</dbReference>
<dbReference type="PANTHER" id="PTHR43537:SF45">
    <property type="entry name" value="GNTR FAMILY REGULATORY PROTEIN"/>
    <property type="match status" value="1"/>
</dbReference>
<dbReference type="SUPFAM" id="SSF48008">
    <property type="entry name" value="GntR ligand-binding domain-like"/>
    <property type="match status" value="1"/>
</dbReference>
<dbReference type="STRING" id="1848.SAMN05443637_12851"/>
<proteinExistence type="predicted"/>
<dbReference type="EMBL" id="FRAP01000028">
    <property type="protein sequence ID" value="SHL43016.1"/>
    <property type="molecule type" value="Genomic_DNA"/>
</dbReference>
<feature type="domain" description="HTH gntR-type" evidence="4">
    <location>
        <begin position="13"/>
        <end position="81"/>
    </location>
</feature>
<evidence type="ECO:0000256" key="1">
    <source>
        <dbReference type="ARBA" id="ARBA00023015"/>
    </source>
</evidence>
<evidence type="ECO:0000256" key="3">
    <source>
        <dbReference type="ARBA" id="ARBA00023163"/>
    </source>
</evidence>
<keyword evidence="6" id="KW-1185">Reference proteome</keyword>
<dbReference type="Gene3D" id="1.20.120.530">
    <property type="entry name" value="GntR ligand-binding domain-like"/>
    <property type="match status" value="1"/>
</dbReference>
<dbReference type="GO" id="GO:0003677">
    <property type="term" value="F:DNA binding"/>
    <property type="evidence" value="ECO:0007669"/>
    <property type="project" value="UniProtKB-KW"/>
</dbReference>
<reference evidence="5 6" key="1">
    <citation type="submission" date="2016-11" db="EMBL/GenBank/DDBJ databases">
        <authorList>
            <person name="Jaros S."/>
            <person name="Januszkiewicz K."/>
            <person name="Wedrychowicz H."/>
        </authorList>
    </citation>
    <scope>NUCLEOTIDE SEQUENCE [LARGE SCALE GENOMIC DNA]</scope>
    <source>
        <strain evidence="5 6">DSM 43832</strain>
    </source>
</reference>
<sequence length="242" mass="27350">MTDRTTGAGDVEAPLRERVYLELRDELLGGRIPPAERLTEPRLSKRFGVSRTPIREAVTRLVADGLLQREDYGYSVVVPSMSRVLDLYEVRIAVELRGISRSIENPQVRHDADQLGAELERWYGLRVDPPEPSPEFVLEDEQFHAELLGSSGNSELVAVLVDVNRRIRRVRMYDFTIPGRIETSIDEHIEIAERVLENDLVTAHRKLHEHIGASLEIVVERANRAIAAMNARAAELPIYLGS</sequence>
<dbReference type="Pfam" id="PF07729">
    <property type="entry name" value="FCD"/>
    <property type="match status" value="1"/>
</dbReference>